<evidence type="ECO:0008006" key="4">
    <source>
        <dbReference type="Google" id="ProtNLM"/>
    </source>
</evidence>
<keyword evidence="1" id="KW-0732">Signal</keyword>
<keyword evidence="3" id="KW-1185">Reference proteome</keyword>
<organism evidence="2 3">
    <name type="scientific">Lymnaea stagnalis</name>
    <name type="common">Great pond snail</name>
    <name type="synonym">Helix stagnalis</name>
    <dbReference type="NCBI Taxonomy" id="6523"/>
    <lineage>
        <taxon>Eukaryota</taxon>
        <taxon>Metazoa</taxon>
        <taxon>Spiralia</taxon>
        <taxon>Lophotrochozoa</taxon>
        <taxon>Mollusca</taxon>
        <taxon>Gastropoda</taxon>
        <taxon>Heterobranchia</taxon>
        <taxon>Euthyneura</taxon>
        <taxon>Panpulmonata</taxon>
        <taxon>Hygrophila</taxon>
        <taxon>Lymnaeoidea</taxon>
        <taxon>Lymnaeidae</taxon>
        <taxon>Lymnaea</taxon>
    </lineage>
</organism>
<accession>A0AAV2HJ21</accession>
<feature type="chain" id="PRO_5043404931" description="Secreted protein" evidence="1">
    <location>
        <begin position="24"/>
        <end position="110"/>
    </location>
</feature>
<dbReference type="EMBL" id="CAXITT010000142">
    <property type="protein sequence ID" value="CAL1533368.1"/>
    <property type="molecule type" value="Genomic_DNA"/>
</dbReference>
<gene>
    <name evidence="2" type="ORF">GSLYS_00007383001</name>
</gene>
<dbReference type="AlphaFoldDB" id="A0AAV2HJ21"/>
<evidence type="ECO:0000313" key="2">
    <source>
        <dbReference type="EMBL" id="CAL1533368.1"/>
    </source>
</evidence>
<reference evidence="2 3" key="1">
    <citation type="submission" date="2024-04" db="EMBL/GenBank/DDBJ databases">
        <authorList>
            <consortium name="Genoscope - CEA"/>
            <person name="William W."/>
        </authorList>
    </citation>
    <scope>NUCLEOTIDE SEQUENCE [LARGE SCALE GENOMIC DNA]</scope>
</reference>
<feature type="signal peptide" evidence="1">
    <location>
        <begin position="1"/>
        <end position="23"/>
    </location>
</feature>
<evidence type="ECO:0000256" key="1">
    <source>
        <dbReference type="SAM" id="SignalP"/>
    </source>
</evidence>
<name>A0AAV2HJ21_LYMST</name>
<dbReference type="Proteomes" id="UP001497497">
    <property type="component" value="Unassembled WGS sequence"/>
</dbReference>
<sequence>MRFYVPRIVCFAILLESLGLTNSSSEFYIESMCSKKIAVRTAIEAHIDYHWLKSECTVFLVPYDENGWLRAFFVQYSSRRPSSSCSHGAIYLYNSQDSSLLGDKGYCLSH</sequence>
<feature type="non-terminal residue" evidence="2">
    <location>
        <position position="110"/>
    </location>
</feature>
<proteinExistence type="predicted"/>
<protein>
    <recommendedName>
        <fullName evidence="4">Secreted protein</fullName>
    </recommendedName>
</protein>
<evidence type="ECO:0000313" key="3">
    <source>
        <dbReference type="Proteomes" id="UP001497497"/>
    </source>
</evidence>
<comment type="caution">
    <text evidence="2">The sequence shown here is derived from an EMBL/GenBank/DDBJ whole genome shotgun (WGS) entry which is preliminary data.</text>
</comment>